<organism evidence="6 7">
    <name type="scientific">Trifolium medium</name>
    <dbReference type="NCBI Taxonomy" id="97028"/>
    <lineage>
        <taxon>Eukaryota</taxon>
        <taxon>Viridiplantae</taxon>
        <taxon>Streptophyta</taxon>
        <taxon>Embryophyta</taxon>
        <taxon>Tracheophyta</taxon>
        <taxon>Spermatophyta</taxon>
        <taxon>Magnoliopsida</taxon>
        <taxon>eudicotyledons</taxon>
        <taxon>Gunneridae</taxon>
        <taxon>Pentapetalae</taxon>
        <taxon>rosids</taxon>
        <taxon>fabids</taxon>
        <taxon>Fabales</taxon>
        <taxon>Fabaceae</taxon>
        <taxon>Papilionoideae</taxon>
        <taxon>50 kb inversion clade</taxon>
        <taxon>NPAAA clade</taxon>
        <taxon>Hologalegina</taxon>
        <taxon>IRL clade</taxon>
        <taxon>Trifolieae</taxon>
        <taxon>Trifolium</taxon>
    </lineage>
</organism>
<dbReference type="GO" id="GO:0008017">
    <property type="term" value="F:microtubule binding"/>
    <property type="evidence" value="ECO:0007669"/>
    <property type="project" value="InterPro"/>
</dbReference>
<dbReference type="PANTHER" id="PTHR19321">
    <property type="entry name" value="PROTEIN REGULATOR OF CYTOKINESIS 1 PRC1-RELATED"/>
    <property type="match status" value="1"/>
</dbReference>
<dbReference type="Proteomes" id="UP000265520">
    <property type="component" value="Unassembled WGS sequence"/>
</dbReference>
<evidence type="ECO:0000313" key="6">
    <source>
        <dbReference type="EMBL" id="MCI26009.1"/>
    </source>
</evidence>
<comment type="caution">
    <text evidence="6">The sequence shown here is derived from an EMBL/GenBank/DDBJ whole genome shotgun (WGS) entry which is preliminary data.</text>
</comment>
<sequence>MSKLLSDHPLPQAETTCGSLLQELQIIWHEVGESESEKDRMLFEIEQEFLEVYRRKIDKANCSRAQIRQEIADSEAELTAICSAMGERPVHSRQVGYVTYY</sequence>
<dbReference type="InterPro" id="IPR007145">
    <property type="entry name" value="MAP65_Ase1_PRC1"/>
</dbReference>
<evidence type="ECO:0000256" key="3">
    <source>
        <dbReference type="ARBA" id="ARBA00022701"/>
    </source>
</evidence>
<dbReference type="EMBL" id="LXQA010150771">
    <property type="protein sequence ID" value="MCI26009.1"/>
    <property type="molecule type" value="Genomic_DNA"/>
</dbReference>
<accession>A0A392QPX0</accession>
<dbReference type="GO" id="GO:0005819">
    <property type="term" value="C:spindle"/>
    <property type="evidence" value="ECO:0007669"/>
    <property type="project" value="TreeGrafter"/>
</dbReference>
<evidence type="ECO:0000256" key="5">
    <source>
        <dbReference type="SAM" id="Coils"/>
    </source>
</evidence>
<dbReference type="Pfam" id="PF03999">
    <property type="entry name" value="MAP65_ASE1"/>
    <property type="match status" value="1"/>
</dbReference>
<dbReference type="GO" id="GO:0000226">
    <property type="term" value="P:microtubule cytoskeleton organization"/>
    <property type="evidence" value="ECO:0007669"/>
    <property type="project" value="InterPro"/>
</dbReference>
<keyword evidence="7" id="KW-1185">Reference proteome</keyword>
<evidence type="ECO:0000256" key="2">
    <source>
        <dbReference type="ARBA" id="ARBA00006187"/>
    </source>
</evidence>
<comment type="similarity">
    <text evidence="2">Belongs to the MAP65/ASE1 family.</text>
</comment>
<evidence type="ECO:0000256" key="4">
    <source>
        <dbReference type="ARBA" id="ARBA00023212"/>
    </source>
</evidence>
<name>A0A392QPX0_9FABA</name>
<dbReference type="AlphaFoldDB" id="A0A392QPX0"/>
<keyword evidence="4" id="KW-0963">Cytoplasm</keyword>
<evidence type="ECO:0000256" key="1">
    <source>
        <dbReference type="ARBA" id="ARBA00004245"/>
    </source>
</evidence>
<evidence type="ECO:0000313" key="7">
    <source>
        <dbReference type="Proteomes" id="UP000265520"/>
    </source>
</evidence>
<reference evidence="6 7" key="1">
    <citation type="journal article" date="2018" name="Front. Plant Sci.">
        <title>Red Clover (Trifolium pratense) and Zigzag Clover (T. medium) - A Picture of Genomic Similarities and Differences.</title>
        <authorList>
            <person name="Dluhosova J."/>
            <person name="Istvanek J."/>
            <person name="Nedelnik J."/>
            <person name="Repkova J."/>
        </authorList>
    </citation>
    <scope>NUCLEOTIDE SEQUENCE [LARGE SCALE GENOMIC DNA]</scope>
    <source>
        <strain evidence="7">cv. 10/8</strain>
        <tissue evidence="6">Leaf</tissue>
    </source>
</reference>
<keyword evidence="5" id="KW-0175">Coiled coil</keyword>
<keyword evidence="4" id="KW-0206">Cytoskeleton</keyword>
<proteinExistence type="inferred from homology"/>
<keyword evidence="3" id="KW-0493">Microtubule</keyword>
<protein>
    <submittedName>
        <fullName evidence="6">Microtubule-associated protein 3-like</fullName>
    </submittedName>
</protein>
<dbReference type="GO" id="GO:0005737">
    <property type="term" value="C:cytoplasm"/>
    <property type="evidence" value="ECO:0007669"/>
    <property type="project" value="TreeGrafter"/>
</dbReference>
<comment type="subcellular location">
    <subcellularLocation>
        <location evidence="1">Cytoplasm</location>
        <location evidence="1">Cytoskeleton</location>
    </subcellularLocation>
</comment>
<dbReference type="GO" id="GO:0005874">
    <property type="term" value="C:microtubule"/>
    <property type="evidence" value="ECO:0007669"/>
    <property type="project" value="UniProtKB-KW"/>
</dbReference>
<dbReference type="PANTHER" id="PTHR19321:SF56">
    <property type="entry name" value="65-KDA MICROTUBULE-ASSOCIATED-LIKE PROTEIN"/>
    <property type="match status" value="1"/>
</dbReference>
<feature type="coiled-coil region" evidence="5">
    <location>
        <begin position="50"/>
        <end position="77"/>
    </location>
</feature>